<protein>
    <recommendedName>
        <fullName evidence="4 8">Beta-galactosidase</fullName>
        <ecNumber evidence="3 8">3.2.1.23</ecNumber>
    </recommendedName>
    <alternativeName>
        <fullName evidence="7 8">Lactase</fullName>
    </alternativeName>
</protein>
<dbReference type="AlphaFoldDB" id="A0A3P1SE36"/>
<dbReference type="Pfam" id="PF02837">
    <property type="entry name" value="Glyco_hydro_2_N"/>
    <property type="match status" value="1"/>
</dbReference>
<dbReference type="Gene3D" id="3.20.20.80">
    <property type="entry name" value="Glycosidases"/>
    <property type="match status" value="1"/>
</dbReference>
<dbReference type="InterPro" id="IPR008979">
    <property type="entry name" value="Galactose-bd-like_sf"/>
</dbReference>
<keyword evidence="6 8" id="KW-0326">Glycosidase</keyword>
<dbReference type="GO" id="GO:0009341">
    <property type="term" value="C:beta-galactosidase complex"/>
    <property type="evidence" value="ECO:0007669"/>
    <property type="project" value="InterPro"/>
</dbReference>
<evidence type="ECO:0000313" key="12">
    <source>
        <dbReference type="Proteomes" id="UP000280444"/>
    </source>
</evidence>
<evidence type="ECO:0000256" key="3">
    <source>
        <dbReference type="ARBA" id="ARBA00012756"/>
    </source>
</evidence>
<evidence type="ECO:0000256" key="8">
    <source>
        <dbReference type="RuleBase" id="RU361154"/>
    </source>
</evidence>
<dbReference type="Gene3D" id="2.60.40.10">
    <property type="entry name" value="Immunoglobulins"/>
    <property type="match status" value="2"/>
</dbReference>
<evidence type="ECO:0000256" key="2">
    <source>
        <dbReference type="ARBA" id="ARBA00007401"/>
    </source>
</evidence>
<dbReference type="SMART" id="SM01038">
    <property type="entry name" value="Bgal_small_N"/>
    <property type="match status" value="1"/>
</dbReference>
<dbReference type="RefSeq" id="WP_124869291.1">
    <property type="nucleotide sequence ID" value="NZ_RQZF01000003.1"/>
</dbReference>
<dbReference type="SUPFAM" id="SSF49785">
    <property type="entry name" value="Galactose-binding domain-like"/>
    <property type="match status" value="1"/>
</dbReference>
<dbReference type="InterPro" id="IPR004199">
    <property type="entry name" value="B-gal_small/dom_5"/>
</dbReference>
<dbReference type="GO" id="GO:0030246">
    <property type="term" value="F:carbohydrate binding"/>
    <property type="evidence" value="ECO:0007669"/>
    <property type="project" value="InterPro"/>
</dbReference>
<dbReference type="InterPro" id="IPR006104">
    <property type="entry name" value="Glyco_hydro_2_N"/>
</dbReference>
<dbReference type="Gene3D" id="2.70.98.10">
    <property type="match status" value="1"/>
</dbReference>
<dbReference type="EMBL" id="RQZF01000003">
    <property type="protein sequence ID" value="RRC95561.1"/>
    <property type="molecule type" value="Genomic_DNA"/>
</dbReference>
<dbReference type="InterPro" id="IPR006103">
    <property type="entry name" value="Glyco_hydro_2_cat"/>
</dbReference>
<dbReference type="InterPro" id="IPR032312">
    <property type="entry name" value="LacZ_4"/>
</dbReference>
<dbReference type="PROSITE" id="PS00719">
    <property type="entry name" value="GLYCOSYL_HYDROL_F2_1"/>
    <property type="match status" value="1"/>
</dbReference>
<evidence type="ECO:0000256" key="4">
    <source>
        <dbReference type="ARBA" id="ARBA00013303"/>
    </source>
</evidence>
<dbReference type="PROSITE" id="PS00608">
    <property type="entry name" value="GLYCOSYL_HYDROL_F2_2"/>
    <property type="match status" value="1"/>
</dbReference>
<evidence type="ECO:0000256" key="6">
    <source>
        <dbReference type="ARBA" id="ARBA00023295"/>
    </source>
</evidence>
<dbReference type="Proteomes" id="UP000280444">
    <property type="component" value="Unassembled WGS sequence"/>
</dbReference>
<dbReference type="PANTHER" id="PTHR46323">
    <property type="entry name" value="BETA-GALACTOSIDASE"/>
    <property type="match status" value="1"/>
</dbReference>
<dbReference type="SUPFAM" id="SSF51445">
    <property type="entry name" value="(Trans)glycosidases"/>
    <property type="match status" value="1"/>
</dbReference>
<keyword evidence="5 8" id="KW-0378">Hydrolase</keyword>
<feature type="domain" description="Beta galactosidase small chain/" evidence="10">
    <location>
        <begin position="803"/>
        <end position="1099"/>
    </location>
</feature>
<feature type="region of interest" description="Disordered" evidence="9">
    <location>
        <begin position="1"/>
        <end position="20"/>
    </location>
</feature>
<evidence type="ECO:0000256" key="9">
    <source>
        <dbReference type="SAM" id="MobiDB-lite"/>
    </source>
</evidence>
<dbReference type="InterPro" id="IPR006102">
    <property type="entry name" value="Ig-like_GH2"/>
</dbReference>
<evidence type="ECO:0000256" key="7">
    <source>
        <dbReference type="ARBA" id="ARBA00032230"/>
    </source>
</evidence>
<dbReference type="Pfam" id="PF16353">
    <property type="entry name" value="LacZ_4"/>
    <property type="match status" value="1"/>
</dbReference>
<proteinExistence type="inferred from homology"/>
<accession>A0A3P1SE36</accession>
<gene>
    <name evidence="11" type="ORF">EII11_04615</name>
</gene>
<evidence type="ECO:0000256" key="5">
    <source>
        <dbReference type="ARBA" id="ARBA00022801"/>
    </source>
</evidence>
<reference evidence="11 12" key="1">
    <citation type="submission" date="2018-11" db="EMBL/GenBank/DDBJ databases">
        <title>Genomes From Bacteria Associated with the Canine Oral Cavity: a Test Case for Automated Genome-Based Taxonomic Assignment.</title>
        <authorList>
            <person name="Coil D.A."/>
            <person name="Jospin G."/>
            <person name="Darling A.E."/>
            <person name="Wallis C."/>
            <person name="Davis I.J."/>
            <person name="Harris S."/>
            <person name="Eisen J.A."/>
            <person name="Holcombe L.J."/>
            <person name="O'Flynn C."/>
        </authorList>
    </citation>
    <scope>NUCLEOTIDE SEQUENCE [LARGE SCALE GENOMIC DNA]</scope>
    <source>
        <strain evidence="11 12">OH770</strain>
    </source>
</reference>
<dbReference type="InterPro" id="IPR013783">
    <property type="entry name" value="Ig-like_fold"/>
</dbReference>
<evidence type="ECO:0000259" key="10">
    <source>
        <dbReference type="SMART" id="SM01038"/>
    </source>
</evidence>
<evidence type="ECO:0000256" key="1">
    <source>
        <dbReference type="ARBA" id="ARBA00001412"/>
    </source>
</evidence>
<dbReference type="EC" id="3.2.1.23" evidence="3 8"/>
<dbReference type="PANTHER" id="PTHR46323:SF2">
    <property type="entry name" value="BETA-GALACTOSIDASE"/>
    <property type="match status" value="1"/>
</dbReference>
<dbReference type="SUPFAM" id="SSF49303">
    <property type="entry name" value="beta-Galactosidase/glucuronidase domain"/>
    <property type="match status" value="2"/>
</dbReference>
<dbReference type="InterPro" id="IPR014718">
    <property type="entry name" value="GH-type_carb-bd"/>
</dbReference>
<dbReference type="InterPro" id="IPR011013">
    <property type="entry name" value="Gal_mutarotase_sf_dom"/>
</dbReference>
<comment type="similarity">
    <text evidence="2 8">Belongs to the glycosyl hydrolase 2 family.</text>
</comment>
<dbReference type="Pfam" id="PF02929">
    <property type="entry name" value="Bgal_small_N"/>
    <property type="match status" value="1"/>
</dbReference>
<dbReference type="Pfam" id="PF00703">
    <property type="entry name" value="Glyco_hydro_2"/>
    <property type="match status" value="1"/>
</dbReference>
<dbReference type="Gene3D" id="2.60.120.260">
    <property type="entry name" value="Galactose-binding domain-like"/>
    <property type="match status" value="1"/>
</dbReference>
<dbReference type="GO" id="GO:0004565">
    <property type="term" value="F:beta-galactosidase activity"/>
    <property type="evidence" value="ECO:0007669"/>
    <property type="project" value="UniProtKB-EC"/>
</dbReference>
<dbReference type="InterPro" id="IPR023232">
    <property type="entry name" value="Glyco_hydro_2_AS"/>
</dbReference>
<keyword evidence="12" id="KW-1185">Reference proteome</keyword>
<organism evidence="11 12">
    <name type="scientific">Schaalia canis</name>
    <dbReference type="NCBI Taxonomy" id="100469"/>
    <lineage>
        <taxon>Bacteria</taxon>
        <taxon>Bacillati</taxon>
        <taxon>Actinomycetota</taxon>
        <taxon>Actinomycetes</taxon>
        <taxon>Actinomycetales</taxon>
        <taxon>Actinomycetaceae</taxon>
        <taxon>Schaalia</taxon>
    </lineage>
</organism>
<sequence length="1103" mass="122461">MTSHRDPSSPLALLHPSEQRGLTDPSYYAEGTLLPHSDHLYYASRDEADAGASSFIRSLNGTWKFHYAPSPTLIPTGCESPEFDHSSWDDLPVPAHIQLHGYDRPQYVNTQYPWDGNEDVPRDHAPVDFNPVGCYATTFEGGLNGTDRVSIVFHGVESAFSLWLNGRFVGWATDGFTPSEFDLTDLLVPGTNTLVVKVFKWSAQSWIEDQDFFRFSGIFRDVELRLRPRAHVEDLQVLTPVEWGEDDAVRARILLALTVQGEGEARVHCEGVGEAALISAEEAHAAGLLSQVAAASALPEAIPSAPVPTRTLFYALDLDTPHLWSEEDPHLYALHITVAASDGQVCEYVRQPVGVRRFESADGLLLLNGKRLVFRGVNRHEFGPQGRVMDEAAIRADLLAIKAYGLNAVRTSHYPNSSSFYRLCDELGLYVIDEMNLESHGLWDEIRFHDLPLSQATPGDRPQWTHTLLSRARSMLMRDRNHPSILMWSCGNESLGGGNLLAVADYFRSVDGRLVHYEGVHYDPRLPDTTDVTSQMYTSAADIEEHLRTHREKPFILCEFAHTMGNSFGAVDKYMDLARTEPLFHGAFIWDFADQALPARDRFGRAYDAYGGDFGDRPHDGDFSGNGIFYADHTPKPFMQAVQHVYQRLRTRIDENAFTVTNEYLFTSSAAFDCELRLAREGQVIAQTTVATDVAPESTRTYPLPWSLVEKMADASDVPHTGGSGVGDGRGSIGSEYTVTVTWRTRTTSPWAEAGHAVAWDQQVFTLTQAASGEEASTTASSFPQSTTASHPLRVIEGIHNIGVQGEGFALLFSRVSGQLVSFRVEDSQAGPHSPRELLTRPPHANFWHAPTSNERGWGAPAEDGQWLLASRYATLRGGIDGLNVEHGEHSVTVRATFDLATRPTSSCSIDYEVWADGRVEVTQRLTPSTDMGTPPEFGMLFQIPADYSRLRWYGHGPAESYVDRQQGALLDVWESTVSEQFARYIRPQECGSHTQVRWATLSDADGVGIGFSCEGWPVRGRSELDTPVFGMEFSALPWSPFEVENATHPTELPPAHSTWVRPALMRRGVGGDNSWGARTHPEYCLPAGEELIFRFSFWPVTP</sequence>
<dbReference type="PRINTS" id="PR00132">
    <property type="entry name" value="GLHYDRLASE2"/>
</dbReference>
<evidence type="ECO:0000313" key="11">
    <source>
        <dbReference type="EMBL" id="RRC95561.1"/>
    </source>
</evidence>
<dbReference type="InterPro" id="IPR050347">
    <property type="entry name" value="Bact_Beta-galactosidase"/>
</dbReference>
<dbReference type="OrthoDB" id="9762066at2"/>
<dbReference type="Pfam" id="PF02836">
    <property type="entry name" value="Glyco_hydro_2_C"/>
    <property type="match status" value="1"/>
</dbReference>
<comment type="caution">
    <text evidence="11">The sequence shown here is derived from an EMBL/GenBank/DDBJ whole genome shotgun (WGS) entry which is preliminary data.</text>
</comment>
<dbReference type="InterPro" id="IPR006101">
    <property type="entry name" value="Glyco_hydro_2"/>
</dbReference>
<name>A0A3P1SE36_9ACTO</name>
<dbReference type="InterPro" id="IPR023230">
    <property type="entry name" value="Glyco_hydro_2_CS"/>
</dbReference>
<dbReference type="InterPro" id="IPR017853">
    <property type="entry name" value="GH"/>
</dbReference>
<dbReference type="GO" id="GO:0005990">
    <property type="term" value="P:lactose catabolic process"/>
    <property type="evidence" value="ECO:0007669"/>
    <property type="project" value="TreeGrafter"/>
</dbReference>
<comment type="catalytic activity">
    <reaction evidence="1 8">
        <text>Hydrolysis of terminal non-reducing beta-D-galactose residues in beta-D-galactosides.</text>
        <dbReference type="EC" id="3.2.1.23"/>
    </reaction>
</comment>
<dbReference type="SUPFAM" id="SSF74650">
    <property type="entry name" value="Galactose mutarotase-like"/>
    <property type="match status" value="1"/>
</dbReference>
<dbReference type="InterPro" id="IPR036156">
    <property type="entry name" value="Beta-gal/glucu_dom_sf"/>
</dbReference>